<feature type="transmembrane region" description="Helical" evidence="1">
    <location>
        <begin position="17"/>
        <end position="33"/>
    </location>
</feature>
<accession>A0A918HFH4</accession>
<reference evidence="2" key="1">
    <citation type="journal article" date="2014" name="Int. J. Syst. Evol. Microbiol.">
        <title>Complete genome sequence of Corynebacterium casei LMG S-19264T (=DSM 44701T), isolated from a smear-ripened cheese.</title>
        <authorList>
            <consortium name="US DOE Joint Genome Institute (JGI-PGF)"/>
            <person name="Walter F."/>
            <person name="Albersmeier A."/>
            <person name="Kalinowski J."/>
            <person name="Ruckert C."/>
        </authorList>
    </citation>
    <scope>NUCLEOTIDE SEQUENCE</scope>
    <source>
        <strain evidence="2">JCM 4125</strain>
    </source>
</reference>
<keyword evidence="1" id="KW-1133">Transmembrane helix</keyword>
<comment type="caution">
    <text evidence="2">The sequence shown here is derived from an EMBL/GenBank/DDBJ whole genome shotgun (WGS) entry which is preliminary data.</text>
</comment>
<evidence type="ECO:0000256" key="1">
    <source>
        <dbReference type="SAM" id="Phobius"/>
    </source>
</evidence>
<keyword evidence="1" id="KW-0812">Transmembrane</keyword>
<dbReference type="AlphaFoldDB" id="A0A918HFH4"/>
<gene>
    <name evidence="2" type="ORF">GCM10010226_42690</name>
</gene>
<reference evidence="2" key="2">
    <citation type="submission" date="2020-09" db="EMBL/GenBank/DDBJ databases">
        <authorList>
            <person name="Sun Q."/>
            <person name="Ohkuma M."/>
        </authorList>
    </citation>
    <scope>NUCLEOTIDE SEQUENCE</scope>
    <source>
        <strain evidence="2">JCM 4125</strain>
    </source>
</reference>
<dbReference type="Proteomes" id="UP000646776">
    <property type="component" value="Unassembled WGS sequence"/>
</dbReference>
<organism evidence="2 3">
    <name type="scientific">Streptomyces phaeofaciens</name>
    <dbReference type="NCBI Taxonomy" id="68254"/>
    <lineage>
        <taxon>Bacteria</taxon>
        <taxon>Bacillati</taxon>
        <taxon>Actinomycetota</taxon>
        <taxon>Actinomycetes</taxon>
        <taxon>Kitasatosporales</taxon>
        <taxon>Streptomycetaceae</taxon>
        <taxon>Streptomyces</taxon>
    </lineage>
</organism>
<keyword evidence="3" id="KW-1185">Reference proteome</keyword>
<sequence length="65" mass="6905">MSVSPTSRDLSNHETRSWLIIVIVLVVIAWPLMGTVAATYTDAVALASLLITVGGTAAKNSNRHN</sequence>
<name>A0A918HFH4_9ACTN</name>
<keyword evidence="1" id="KW-0472">Membrane</keyword>
<dbReference type="RefSeq" id="WP_189712920.1">
    <property type="nucleotide sequence ID" value="NZ_BMSA01000012.1"/>
</dbReference>
<proteinExistence type="predicted"/>
<evidence type="ECO:0000313" key="2">
    <source>
        <dbReference type="EMBL" id="GGT60628.1"/>
    </source>
</evidence>
<evidence type="ECO:0000313" key="3">
    <source>
        <dbReference type="Proteomes" id="UP000646776"/>
    </source>
</evidence>
<protein>
    <submittedName>
        <fullName evidence="2">Uncharacterized protein</fullName>
    </submittedName>
</protein>
<dbReference type="EMBL" id="BMSA01000012">
    <property type="protein sequence ID" value="GGT60628.1"/>
    <property type="molecule type" value="Genomic_DNA"/>
</dbReference>